<feature type="region of interest" description="Disordered" evidence="12">
    <location>
        <begin position="897"/>
        <end position="916"/>
    </location>
</feature>
<dbReference type="InterPro" id="IPR036641">
    <property type="entry name" value="HPT_dom_sf"/>
</dbReference>
<dbReference type="PANTHER" id="PTHR43395:SF8">
    <property type="entry name" value="HISTIDINE KINASE"/>
    <property type="match status" value="1"/>
</dbReference>
<keyword evidence="5" id="KW-0808">Transferase</keyword>
<evidence type="ECO:0000313" key="18">
    <source>
        <dbReference type="Proteomes" id="UP000592294"/>
    </source>
</evidence>
<keyword evidence="4 10" id="KW-0597">Phosphoprotein</keyword>
<accession>A0A850RIZ3</accession>
<feature type="modified residue" description="Phosphohistidine" evidence="9">
    <location>
        <position position="1142"/>
    </location>
</feature>
<evidence type="ECO:0000256" key="3">
    <source>
        <dbReference type="ARBA" id="ARBA00021495"/>
    </source>
</evidence>
<dbReference type="PROSITE" id="PS50851">
    <property type="entry name" value="CHEW"/>
    <property type="match status" value="1"/>
</dbReference>
<evidence type="ECO:0000256" key="12">
    <source>
        <dbReference type="SAM" id="MobiDB-lite"/>
    </source>
</evidence>
<dbReference type="InterPro" id="IPR002545">
    <property type="entry name" value="CheW-lke_dom"/>
</dbReference>
<dbReference type="EC" id="2.7.13.3" evidence="2"/>
<dbReference type="InterPro" id="IPR036890">
    <property type="entry name" value="HATPase_C_sf"/>
</dbReference>
<evidence type="ECO:0000256" key="1">
    <source>
        <dbReference type="ARBA" id="ARBA00000085"/>
    </source>
</evidence>
<dbReference type="InterPro" id="IPR004358">
    <property type="entry name" value="Sig_transdc_His_kin-like_C"/>
</dbReference>
<keyword evidence="6" id="KW-0418">Kinase</keyword>
<dbReference type="Pfam" id="PF01584">
    <property type="entry name" value="CheW"/>
    <property type="match status" value="1"/>
</dbReference>
<feature type="compositionally biased region" description="Acidic residues" evidence="12">
    <location>
        <begin position="1001"/>
        <end position="1024"/>
    </location>
</feature>
<evidence type="ECO:0000256" key="5">
    <source>
        <dbReference type="ARBA" id="ARBA00022679"/>
    </source>
</evidence>
<organism evidence="17 18">
    <name type="scientific">Allochromatium humboldtianum</name>
    <dbReference type="NCBI Taxonomy" id="504901"/>
    <lineage>
        <taxon>Bacteria</taxon>
        <taxon>Pseudomonadati</taxon>
        <taxon>Pseudomonadota</taxon>
        <taxon>Gammaproteobacteria</taxon>
        <taxon>Chromatiales</taxon>
        <taxon>Chromatiaceae</taxon>
        <taxon>Allochromatium</taxon>
    </lineage>
</organism>
<feature type="domain" description="HPt" evidence="16">
    <location>
        <begin position="601"/>
        <end position="705"/>
    </location>
</feature>
<dbReference type="SUPFAM" id="SSF52172">
    <property type="entry name" value="CheY-like"/>
    <property type="match status" value="1"/>
</dbReference>
<feature type="region of interest" description="Disordered" evidence="12">
    <location>
        <begin position="579"/>
        <end position="604"/>
    </location>
</feature>
<dbReference type="PROSITE" id="PS50110">
    <property type="entry name" value="RESPONSE_REGULATORY"/>
    <property type="match status" value="1"/>
</dbReference>
<dbReference type="InterPro" id="IPR003594">
    <property type="entry name" value="HATPase_dom"/>
</dbReference>
<dbReference type="SMART" id="SM01231">
    <property type="entry name" value="H-kinase_dim"/>
    <property type="match status" value="1"/>
</dbReference>
<comment type="catalytic activity">
    <reaction evidence="1">
        <text>ATP + protein L-histidine = ADP + protein N-phospho-L-histidine.</text>
        <dbReference type="EC" id="2.7.13.3"/>
    </reaction>
</comment>
<dbReference type="RefSeq" id="WP_176976301.1">
    <property type="nucleotide sequence ID" value="NZ_JABZEO010000005.1"/>
</dbReference>
<feature type="domain" description="Response regulatory" evidence="14">
    <location>
        <begin position="1767"/>
        <end position="1883"/>
    </location>
</feature>
<feature type="coiled-coil region" evidence="11">
    <location>
        <begin position="1313"/>
        <end position="1340"/>
    </location>
</feature>
<dbReference type="GO" id="GO:0005737">
    <property type="term" value="C:cytoplasm"/>
    <property type="evidence" value="ECO:0007669"/>
    <property type="project" value="InterPro"/>
</dbReference>
<dbReference type="SUPFAM" id="SSF55874">
    <property type="entry name" value="ATPase domain of HSP90 chaperone/DNA topoisomerase II/histidine kinase"/>
    <property type="match status" value="1"/>
</dbReference>
<comment type="caution">
    <text evidence="17">The sequence shown here is derived from an EMBL/GenBank/DDBJ whole genome shotgun (WGS) entry which is preliminary data.</text>
</comment>
<dbReference type="SMART" id="SM00448">
    <property type="entry name" value="REC"/>
    <property type="match status" value="1"/>
</dbReference>
<dbReference type="CDD" id="cd00088">
    <property type="entry name" value="HPT"/>
    <property type="match status" value="3"/>
</dbReference>
<dbReference type="FunFam" id="3.30.565.10:FF:000016">
    <property type="entry name" value="Chemotaxis protein CheA, putative"/>
    <property type="match status" value="1"/>
</dbReference>
<dbReference type="InterPro" id="IPR001789">
    <property type="entry name" value="Sig_transdc_resp-reg_receiver"/>
</dbReference>
<evidence type="ECO:0000256" key="2">
    <source>
        <dbReference type="ARBA" id="ARBA00012438"/>
    </source>
</evidence>
<evidence type="ECO:0000256" key="6">
    <source>
        <dbReference type="ARBA" id="ARBA00022777"/>
    </source>
</evidence>
<dbReference type="PROSITE" id="PS50894">
    <property type="entry name" value="HPT"/>
    <property type="match status" value="3"/>
</dbReference>
<dbReference type="InterPro" id="IPR004105">
    <property type="entry name" value="CheA-like_dim"/>
</dbReference>
<dbReference type="Gene3D" id="3.30.565.10">
    <property type="entry name" value="Histidine kinase-like ATPase, C-terminal domain"/>
    <property type="match status" value="1"/>
</dbReference>
<feature type="modified residue" description="4-aspartylphosphate" evidence="10">
    <location>
        <position position="1816"/>
    </location>
</feature>
<dbReference type="InterPro" id="IPR011006">
    <property type="entry name" value="CheY-like_superfamily"/>
</dbReference>
<dbReference type="PROSITE" id="PS50109">
    <property type="entry name" value="HIS_KIN"/>
    <property type="match status" value="1"/>
</dbReference>
<dbReference type="CDD" id="cd17546">
    <property type="entry name" value="REC_hyHK_CKI1_RcsC-like"/>
    <property type="match status" value="1"/>
</dbReference>
<evidence type="ECO:0000256" key="11">
    <source>
        <dbReference type="SAM" id="Coils"/>
    </source>
</evidence>
<reference evidence="17 18" key="1">
    <citation type="submission" date="2020-06" db="EMBL/GenBank/DDBJ databases">
        <title>Whole-genome sequence of Allochromatium humboldtianum DSM 21881, type strain.</title>
        <authorList>
            <person name="Kyndt J.A."/>
            <person name="Meyer T.E."/>
        </authorList>
    </citation>
    <scope>NUCLEOTIDE SEQUENCE [LARGE SCALE GENOMIC DNA]</scope>
    <source>
        <strain evidence="17 18">DSM 21881</strain>
    </source>
</reference>
<feature type="modified residue" description="Phosphohistidine" evidence="9">
    <location>
        <position position="648"/>
    </location>
</feature>
<dbReference type="Proteomes" id="UP000592294">
    <property type="component" value="Unassembled WGS sequence"/>
</dbReference>
<gene>
    <name evidence="17" type="ORF">HW932_09775</name>
</gene>
<evidence type="ECO:0000256" key="7">
    <source>
        <dbReference type="ARBA" id="ARBA00023012"/>
    </source>
</evidence>
<keyword evidence="7" id="KW-0902">Two-component regulatory system</keyword>
<dbReference type="InterPro" id="IPR005467">
    <property type="entry name" value="His_kinase_dom"/>
</dbReference>
<name>A0A850RIZ3_9GAMM</name>
<evidence type="ECO:0000256" key="9">
    <source>
        <dbReference type="PROSITE-ProRule" id="PRU00110"/>
    </source>
</evidence>
<dbReference type="InterPro" id="IPR051315">
    <property type="entry name" value="Bact_Chemotaxis_CheA"/>
</dbReference>
<dbReference type="SMART" id="SM00387">
    <property type="entry name" value="HATPase_c"/>
    <property type="match status" value="1"/>
</dbReference>
<dbReference type="SUPFAM" id="SSF50341">
    <property type="entry name" value="CheW-like"/>
    <property type="match status" value="1"/>
</dbReference>
<evidence type="ECO:0000313" key="17">
    <source>
        <dbReference type="EMBL" id="NVZ09551.1"/>
    </source>
</evidence>
<dbReference type="Pfam" id="PF26379">
    <property type="entry name" value="FimL_2nd"/>
    <property type="match status" value="1"/>
</dbReference>
<feature type="compositionally biased region" description="Low complexity" evidence="12">
    <location>
        <begin position="977"/>
        <end position="986"/>
    </location>
</feature>
<protein>
    <recommendedName>
        <fullName evidence="3">Chemotaxis protein CheA</fullName>
        <ecNumber evidence="2">2.7.13.3</ecNumber>
    </recommendedName>
</protein>
<feature type="domain" description="HPt" evidence="16">
    <location>
        <begin position="773"/>
        <end position="876"/>
    </location>
</feature>
<feature type="modified residue" description="Phosphohistidine" evidence="9">
    <location>
        <position position="819"/>
    </location>
</feature>
<feature type="domain" description="CheW-like" evidence="15">
    <location>
        <begin position="1610"/>
        <end position="1749"/>
    </location>
</feature>
<dbReference type="SMART" id="SM00260">
    <property type="entry name" value="CheW"/>
    <property type="match status" value="1"/>
</dbReference>
<keyword evidence="18" id="KW-1185">Reference proteome</keyword>
<sequence>MADKQLIGGLKWVKGEIGATLRPVRDLVEAGADFDVEAELALVLKSLDQVQGVLLALRLTTPARLVEEMHRLAECLEETEPEHYTEAGVVLGQALDQLANHLDRLDAGFEEPPLSLWSIINALRSARDQLPLTRSELLRFAISDQDGRSQWIPEELDILAEVIRQVRPQFHRHLVGWYRNDTEALIQLGRIFHQLHDYLKDGTLADLFGLAEIFTTALQDGRLECSPRARTLMGHMDWALKPLTQRPPVWPEVDAKALIEQLLEILVAAGIEDDALTEARMTYGPAPAAPVEAETQATLEAEAALAGLASELVTELADLKATFDRLTLAERADPDLIQGFSDRLRRLATRLDEVEVGNLPARLRALADRFQTLDATDLKGQAARLESYAMELLGIESVLLALADRRDAGAGRLIAPDMDLSDLTAATLREAGYELSRVKEAIADWQSDPESREILNPIQGYLAGVSGALRILGENPAADLAELVANLVQAAYVRHQRLPTDSQIDHLADAIAGLELYIGHLQQPMPLGETLIDRAGRGISALQAELGELGEPPAVPEAPGAAATPEPLIETERPEPALELPLEPEPEPEPTRPADESDLESDDGETEFLDIFLEEAREEIDSARTQLARWQSDPSDADALATLRRSFHTLKGSGRLVGALQVGDFAQAMEFLLNRLIETTSRPSTPILDCIAEAVRVLPELVESEAEGRPFDIEPHVVRATRLREDIGAGGPSEPEPSVELQPLAEPEPLAEPLVAEAGTSAPVEESLDHDSLFAADAELLDIFRTETLEHLSVVRAFLEGDASGGERPLDESIERALHTLTGSARMSGIESIARVTKAMELCIKPRRASGEPLSAPLVTLFRRAAEAIEQRVAELPASGAGAAALATLWSELNSASLQTPEPEHGPAVEVEPLESEAPDLAPLELELDIAFEDEDSPESFVAIDENLTESFVDLEEPLQLDAPIDMEMPELELSPEAEPSPTEEPLVADVEGVPGPESALESEPEPTPEPELEPEIELEPLPELEPETAQADVLEAMREEPEPDRDSTGIDIEETTSAHTETPQPPAPVVEQPPTSEPERELEVTPEPAPAEIQAAPDPELAALFLEDARDLLDKLDRQFRDWLLAPQDSAALAGVNRLLHTLKGSARLTGLPAIGDLSHALETRLKALDEDQTGINDLTLELAQRAVDMLSLQVDALEQGAAIPRMTELVDDLSRTPHGEPTTEAATPEVALMRPAETAEPSAPAAMERPLPTPAAAPTDAATREGAGAIAAVPQIRVRSDLLNRLVNHAGEISIYRGRLTQRNGQLGFGLGELDQTVVRLREQLRQLEIETQAQILNRFERSGESSERTESAADYDAEFDPLEFDRFSRLQQLSGSLAETINDLISVKEMLAGYQREMTDLLTQQARLADDLQDGLLRTRLVPFVQVVPRLHRLVRQTAETLGKSARLEVIGPEVELDRTILDRLVAPLEHLLRNAVDHGLEDTKTRVARGKPATGMVTLALRREGNDAVISLGDDGKGLDLEAIRSKAIARGLMTADSKLPDEAVLQFIMEPGFTTSGKVTQISGRGVGLDVVASEIKAANGTMSLESVPGKGARFTIRLPLTLAIIDAFLVSVGDTVYAVPHSTVEGLARINREELLAIYADPTKTYTVRGHRYRVAYLGQALEANGPEPELGERRWLPVLLARIGDQRVALQADTLLESQRILVKPLGPQLAGVRWLSGGTILPDGRVALILDALALVRSGAIREQAPVLIAPEPASESVCVMVVDDSLTVRRVTSRLLRRQNMEVLTAKDGVEALTLLDERIPDVVLLDVEMPRMDGYELTRHIRRSERLKDLPIIMITSRTGAKHRDYATQLGVNRYLGKPYQESQLLEEIGALVGKR</sequence>
<dbReference type="EMBL" id="JABZEO010000005">
    <property type="protein sequence ID" value="NVZ09551.1"/>
    <property type="molecule type" value="Genomic_DNA"/>
</dbReference>
<evidence type="ECO:0000259" key="14">
    <source>
        <dbReference type="PROSITE" id="PS50110"/>
    </source>
</evidence>
<evidence type="ECO:0000259" key="15">
    <source>
        <dbReference type="PROSITE" id="PS50851"/>
    </source>
</evidence>
<proteinExistence type="predicted"/>
<evidence type="ECO:0000256" key="8">
    <source>
        <dbReference type="ARBA" id="ARBA00035100"/>
    </source>
</evidence>
<dbReference type="Pfam" id="PF02518">
    <property type="entry name" value="HATPase_c"/>
    <property type="match status" value="1"/>
</dbReference>
<dbReference type="SUPFAM" id="SSF47226">
    <property type="entry name" value="Histidine-containing phosphotransfer domain, HPT domain"/>
    <property type="match status" value="4"/>
</dbReference>
<evidence type="ECO:0000256" key="4">
    <source>
        <dbReference type="ARBA" id="ARBA00022553"/>
    </source>
</evidence>
<dbReference type="PANTHER" id="PTHR43395">
    <property type="entry name" value="SENSOR HISTIDINE KINASE CHEA"/>
    <property type="match status" value="1"/>
</dbReference>
<feature type="region of interest" description="Disordered" evidence="12">
    <location>
        <begin position="1056"/>
        <end position="1088"/>
    </location>
</feature>
<dbReference type="InterPro" id="IPR036061">
    <property type="entry name" value="CheW-like_dom_sf"/>
</dbReference>
<feature type="region of interest" description="Disordered" evidence="12">
    <location>
        <begin position="974"/>
        <end position="1024"/>
    </location>
</feature>
<feature type="domain" description="Histidine kinase" evidence="13">
    <location>
        <begin position="1375"/>
        <end position="1608"/>
    </location>
</feature>
<evidence type="ECO:0000259" key="13">
    <source>
        <dbReference type="PROSITE" id="PS50109"/>
    </source>
</evidence>
<dbReference type="GO" id="GO:0006935">
    <property type="term" value="P:chemotaxis"/>
    <property type="evidence" value="ECO:0007669"/>
    <property type="project" value="InterPro"/>
</dbReference>
<dbReference type="GO" id="GO:0000155">
    <property type="term" value="F:phosphorelay sensor kinase activity"/>
    <property type="evidence" value="ECO:0007669"/>
    <property type="project" value="InterPro"/>
</dbReference>
<dbReference type="InterPro" id="IPR058661">
    <property type="entry name" value="FimL_2nd"/>
</dbReference>
<dbReference type="Pfam" id="PF00072">
    <property type="entry name" value="Response_reg"/>
    <property type="match status" value="1"/>
</dbReference>
<dbReference type="Gene3D" id="3.40.50.2300">
    <property type="match status" value="1"/>
</dbReference>
<dbReference type="SMART" id="SM00073">
    <property type="entry name" value="HPT"/>
    <property type="match status" value="3"/>
</dbReference>
<comment type="function">
    <text evidence="8">Involved in the transmission of sensory signals from the chemoreceptors to the flagellar motors. CheA is autophosphorylated; it can transfer its phosphate group to either CheB or CheY.</text>
</comment>
<dbReference type="Gene3D" id="1.20.120.160">
    <property type="entry name" value="HPT domain"/>
    <property type="match status" value="4"/>
</dbReference>
<dbReference type="InterPro" id="IPR008207">
    <property type="entry name" value="Sig_transdc_His_kin_Hpt_dom"/>
</dbReference>
<evidence type="ECO:0000256" key="10">
    <source>
        <dbReference type="PROSITE-ProRule" id="PRU00169"/>
    </source>
</evidence>
<dbReference type="Pfam" id="PF01627">
    <property type="entry name" value="Hpt"/>
    <property type="match status" value="3"/>
</dbReference>
<dbReference type="Gene3D" id="2.30.30.40">
    <property type="entry name" value="SH3 Domains"/>
    <property type="match status" value="1"/>
</dbReference>
<evidence type="ECO:0000259" key="16">
    <source>
        <dbReference type="PROSITE" id="PS50894"/>
    </source>
</evidence>
<feature type="domain" description="HPt" evidence="16">
    <location>
        <begin position="1095"/>
        <end position="1199"/>
    </location>
</feature>
<dbReference type="PRINTS" id="PR00344">
    <property type="entry name" value="BCTRLSENSOR"/>
</dbReference>
<keyword evidence="11" id="KW-0175">Coiled coil</keyword>